<dbReference type="EMBL" id="RCHT01000002">
    <property type="protein sequence ID" value="RLL13802.1"/>
    <property type="molecule type" value="Genomic_DNA"/>
</dbReference>
<keyword evidence="3" id="KW-0786">Thiamine pyrophosphate</keyword>
<comment type="cofactor">
    <cofactor evidence="1">
        <name>thiamine diphosphate</name>
        <dbReference type="ChEBI" id="CHEBI:58937"/>
    </cofactor>
</comment>
<dbReference type="CDD" id="cd07033">
    <property type="entry name" value="TPP_PYR_DXS_TK_like"/>
    <property type="match status" value="1"/>
</dbReference>
<dbReference type="InterPro" id="IPR029061">
    <property type="entry name" value="THDP-binding"/>
</dbReference>
<feature type="domain" description="Transketolase-like pyrimidine-binding" evidence="4">
    <location>
        <begin position="17"/>
        <end position="182"/>
    </location>
</feature>
<evidence type="ECO:0000259" key="4">
    <source>
        <dbReference type="SMART" id="SM00861"/>
    </source>
</evidence>
<name>A0A498CXG2_9FIRM</name>
<dbReference type="InterPro" id="IPR051157">
    <property type="entry name" value="PDH/Transketolase"/>
</dbReference>
<dbReference type="SUPFAM" id="SSF52518">
    <property type="entry name" value="Thiamin diphosphate-binding fold (THDP-binding)"/>
    <property type="match status" value="1"/>
</dbReference>
<dbReference type="InterPro" id="IPR033248">
    <property type="entry name" value="Transketolase_C"/>
</dbReference>
<dbReference type="PANTHER" id="PTHR43825:SF1">
    <property type="entry name" value="TRANSKETOLASE-LIKE PYRIMIDINE-BINDING DOMAIN-CONTAINING PROTEIN"/>
    <property type="match status" value="1"/>
</dbReference>
<dbReference type="FunFam" id="3.40.50.970:FF:000129">
    <property type="entry name" value="Transketolase"/>
    <property type="match status" value="1"/>
</dbReference>
<dbReference type="SMART" id="SM00861">
    <property type="entry name" value="Transket_pyr"/>
    <property type="match status" value="1"/>
</dbReference>
<dbReference type="InterPro" id="IPR009014">
    <property type="entry name" value="Transketo_C/PFOR_II"/>
</dbReference>
<dbReference type="Proteomes" id="UP000276301">
    <property type="component" value="Unassembled WGS sequence"/>
</dbReference>
<gene>
    <name evidence="5" type="ORF">D4A47_02630</name>
</gene>
<dbReference type="SUPFAM" id="SSF52922">
    <property type="entry name" value="TK C-terminal domain-like"/>
    <property type="match status" value="1"/>
</dbReference>
<accession>A0A498CXG2</accession>
<dbReference type="Gene3D" id="3.40.50.920">
    <property type="match status" value="1"/>
</dbReference>
<dbReference type="AlphaFoldDB" id="A0A498CXG2"/>
<evidence type="ECO:0000313" key="5">
    <source>
        <dbReference type="EMBL" id="RLL13802.1"/>
    </source>
</evidence>
<evidence type="ECO:0000256" key="3">
    <source>
        <dbReference type="ARBA" id="ARBA00023052"/>
    </source>
</evidence>
<comment type="similarity">
    <text evidence="2">Belongs to the transketolase family.</text>
</comment>
<proteinExistence type="inferred from homology"/>
<reference evidence="5 6" key="1">
    <citation type="submission" date="2018-10" db="EMBL/GenBank/DDBJ databases">
        <title>Anaerotruncus faecis sp. nov., isolated from human feces.</title>
        <authorList>
            <person name="Wang Y.-J."/>
        </authorList>
    </citation>
    <scope>NUCLEOTIDE SEQUENCE [LARGE SCALE GENOMIC DNA]</scope>
    <source>
        <strain evidence="5 6">22A2-44</strain>
    </source>
</reference>
<dbReference type="Pfam" id="PF02779">
    <property type="entry name" value="Transket_pyr"/>
    <property type="match status" value="1"/>
</dbReference>
<evidence type="ECO:0000256" key="1">
    <source>
        <dbReference type="ARBA" id="ARBA00001964"/>
    </source>
</evidence>
<organism evidence="5 6">
    <name type="scientific">Anaerotruncus massiliensis</name>
    <name type="common">ex Liu et al. 2021</name>
    <dbReference type="NCBI Taxonomy" id="2321404"/>
    <lineage>
        <taxon>Bacteria</taxon>
        <taxon>Bacillati</taxon>
        <taxon>Bacillota</taxon>
        <taxon>Clostridia</taxon>
        <taxon>Eubacteriales</taxon>
        <taxon>Oscillospiraceae</taxon>
        <taxon>Anaerotruncus</taxon>
    </lineage>
</organism>
<dbReference type="InterPro" id="IPR005475">
    <property type="entry name" value="Transketolase-like_Pyr-bd"/>
</dbReference>
<sequence length="322" mass="34618">MGCGRMSGMTLNMEVMTSLRDAVGKCLAELGKKYDNMLVMTADVDTSSRIQAFKEAFPDRCYNVGIAEQCLMSTAAGLAHEGFKPLTFAFAPFASMRCYEQVRTDICYTKLPVIIIGNGAGYSNGASGCTHCGLEDSALMVACNNMTVIEPGDPAQMVKVLEAAMELNAPVYIRLGREATTSLYAEDVKYEIGKALIPREGNDGAFVCTGIMVHFAMEAAKRIREELGREIRVVDMHTVKPLDRDAVIAAAKTGRVVAAQDHNINGGLGQLVGSTIAEAGITCKLAIRGCPDEFVPIATPEFLYARNGMDADGLYQAMKALL</sequence>
<protein>
    <submittedName>
        <fullName evidence="5">Transketolase family protein</fullName>
    </submittedName>
</protein>
<evidence type="ECO:0000256" key="2">
    <source>
        <dbReference type="ARBA" id="ARBA00007131"/>
    </source>
</evidence>
<keyword evidence="6" id="KW-1185">Reference proteome</keyword>
<dbReference type="PANTHER" id="PTHR43825">
    <property type="entry name" value="PYRUVATE DEHYDROGENASE E1 COMPONENT"/>
    <property type="match status" value="1"/>
</dbReference>
<evidence type="ECO:0000313" key="6">
    <source>
        <dbReference type="Proteomes" id="UP000276301"/>
    </source>
</evidence>
<comment type="caution">
    <text evidence="5">The sequence shown here is derived from an EMBL/GenBank/DDBJ whole genome shotgun (WGS) entry which is preliminary data.</text>
</comment>
<dbReference type="Pfam" id="PF02780">
    <property type="entry name" value="Transketolase_C"/>
    <property type="match status" value="1"/>
</dbReference>
<dbReference type="Gene3D" id="3.40.50.970">
    <property type="match status" value="1"/>
</dbReference>